<protein>
    <submittedName>
        <fullName evidence="2">Uncharacterized protein</fullName>
    </submittedName>
</protein>
<dbReference type="Proteomes" id="UP000521943">
    <property type="component" value="Unassembled WGS sequence"/>
</dbReference>
<dbReference type="EMBL" id="JACGCI010000001">
    <property type="protein sequence ID" value="KAF6766745.1"/>
    <property type="molecule type" value="Genomic_DNA"/>
</dbReference>
<evidence type="ECO:0000256" key="1">
    <source>
        <dbReference type="SAM" id="Phobius"/>
    </source>
</evidence>
<evidence type="ECO:0000313" key="3">
    <source>
        <dbReference type="Proteomes" id="UP000521943"/>
    </source>
</evidence>
<gene>
    <name evidence="2" type="ORF">DFP72DRAFT_30136</name>
</gene>
<feature type="transmembrane region" description="Helical" evidence="1">
    <location>
        <begin position="117"/>
        <end position="135"/>
    </location>
</feature>
<reference evidence="2 3" key="1">
    <citation type="submission" date="2020-07" db="EMBL/GenBank/DDBJ databases">
        <title>Comparative genomics of pyrophilous fungi reveals a link between fire events and developmental genes.</title>
        <authorList>
            <consortium name="DOE Joint Genome Institute"/>
            <person name="Steindorff A.S."/>
            <person name="Carver A."/>
            <person name="Calhoun S."/>
            <person name="Stillman K."/>
            <person name="Liu H."/>
            <person name="Lipzen A."/>
            <person name="Pangilinan J."/>
            <person name="Labutti K."/>
            <person name="Bruns T.D."/>
            <person name="Grigoriev I.V."/>
        </authorList>
    </citation>
    <scope>NUCLEOTIDE SEQUENCE [LARGE SCALE GENOMIC DNA]</scope>
    <source>
        <strain evidence="2 3">CBS 144469</strain>
    </source>
</reference>
<keyword evidence="1" id="KW-0812">Transmembrane</keyword>
<comment type="caution">
    <text evidence="2">The sequence shown here is derived from an EMBL/GenBank/DDBJ whole genome shotgun (WGS) entry which is preliminary data.</text>
</comment>
<keyword evidence="1" id="KW-0472">Membrane</keyword>
<proteinExistence type="predicted"/>
<keyword evidence="1" id="KW-1133">Transmembrane helix</keyword>
<dbReference type="AlphaFoldDB" id="A0A8H6MFC7"/>
<organism evidence="2 3">
    <name type="scientific">Ephemerocybe angulata</name>
    <dbReference type="NCBI Taxonomy" id="980116"/>
    <lineage>
        <taxon>Eukaryota</taxon>
        <taxon>Fungi</taxon>
        <taxon>Dikarya</taxon>
        <taxon>Basidiomycota</taxon>
        <taxon>Agaricomycotina</taxon>
        <taxon>Agaricomycetes</taxon>
        <taxon>Agaricomycetidae</taxon>
        <taxon>Agaricales</taxon>
        <taxon>Agaricineae</taxon>
        <taxon>Psathyrellaceae</taxon>
        <taxon>Ephemerocybe</taxon>
    </lineage>
</organism>
<evidence type="ECO:0000313" key="2">
    <source>
        <dbReference type="EMBL" id="KAF6766745.1"/>
    </source>
</evidence>
<keyword evidence="3" id="KW-1185">Reference proteome</keyword>
<accession>A0A8H6MFC7</accession>
<name>A0A8H6MFC7_9AGAR</name>
<sequence>MKLTRILKCQKWSHPGDIEPWPVECLFSFLHGLTLPYETIIFVIFDPPRDRHPPLPHWPTTVPERADRAPTACPFSGPSPRNSTIRLRSSTCLSTRKMLHNALPAPRRSSSSSRRRLLVQWGLACLLAIWFQWALPKGVLSASQPQITAVAIHPRKSHRRTRSYRLKIQVSQVDLA</sequence>